<evidence type="ECO:0000313" key="5">
    <source>
        <dbReference type="EMBL" id="CAD7226154.1"/>
    </source>
</evidence>
<dbReference type="CDD" id="cd07067">
    <property type="entry name" value="HP_PGM_like"/>
    <property type="match status" value="1"/>
</dbReference>
<name>A0A7R8W724_9CRUS</name>
<reference evidence="5" key="1">
    <citation type="submission" date="2020-11" db="EMBL/GenBank/DDBJ databases">
        <authorList>
            <person name="Tran Van P."/>
        </authorList>
    </citation>
    <scope>NUCLEOTIDE SEQUENCE</scope>
</reference>
<feature type="region of interest" description="Disordered" evidence="4">
    <location>
        <begin position="117"/>
        <end position="145"/>
    </location>
</feature>
<dbReference type="AlphaFoldDB" id="A0A7R8W724"/>
<sequence length="175" mass="19616">MPKAVRLTCVRHAETKANRDGLLQGQLDIPLSDIGKEQATKLGKRIADLKFDYWFTSDLSRARETADIAASHNQAPPTEVHRNVLLRERSFGSLEGMPIKEFRQAAAKTKLPMSQFVPPNGESEEEMSQDGEGTEWEVTEEEVQGDEKKYHLHIDVHSFHDADHLANSPKSAIAL</sequence>
<dbReference type="GO" id="GO:0005829">
    <property type="term" value="C:cytosol"/>
    <property type="evidence" value="ECO:0007669"/>
    <property type="project" value="TreeGrafter"/>
</dbReference>
<evidence type="ECO:0000256" key="4">
    <source>
        <dbReference type="SAM" id="MobiDB-lite"/>
    </source>
</evidence>
<dbReference type="GO" id="GO:0045820">
    <property type="term" value="P:negative regulation of glycolytic process"/>
    <property type="evidence" value="ECO:0007669"/>
    <property type="project" value="TreeGrafter"/>
</dbReference>
<dbReference type="Gene3D" id="3.40.50.1240">
    <property type="entry name" value="Phosphoglycerate mutase-like"/>
    <property type="match status" value="1"/>
</dbReference>
<dbReference type="InterPro" id="IPR013078">
    <property type="entry name" value="His_Pase_superF_clade-1"/>
</dbReference>
<dbReference type="EMBL" id="OB660761">
    <property type="protein sequence ID" value="CAD7226154.1"/>
    <property type="molecule type" value="Genomic_DNA"/>
</dbReference>
<feature type="binding site" evidence="3">
    <location>
        <position position="61"/>
    </location>
    <ligand>
        <name>substrate</name>
    </ligand>
</feature>
<feature type="active site" description="Proton donor/acceptor" evidence="2">
    <location>
        <position position="88"/>
    </location>
</feature>
<accession>A0A7R8W724</accession>
<dbReference type="Pfam" id="PF00300">
    <property type="entry name" value="His_Phos_1"/>
    <property type="match status" value="1"/>
</dbReference>
<keyword evidence="1" id="KW-0378">Hydrolase</keyword>
<feature type="binding site" evidence="3">
    <location>
        <begin position="11"/>
        <end position="18"/>
    </location>
    <ligand>
        <name>substrate</name>
    </ligand>
</feature>
<protein>
    <submittedName>
        <fullName evidence="5">Uncharacterized protein</fullName>
    </submittedName>
</protein>
<organism evidence="5">
    <name type="scientific">Cyprideis torosa</name>
    <dbReference type="NCBI Taxonomy" id="163714"/>
    <lineage>
        <taxon>Eukaryota</taxon>
        <taxon>Metazoa</taxon>
        <taxon>Ecdysozoa</taxon>
        <taxon>Arthropoda</taxon>
        <taxon>Crustacea</taxon>
        <taxon>Oligostraca</taxon>
        <taxon>Ostracoda</taxon>
        <taxon>Podocopa</taxon>
        <taxon>Podocopida</taxon>
        <taxon>Cytherocopina</taxon>
        <taxon>Cytheroidea</taxon>
        <taxon>Cytherideidae</taxon>
        <taxon>Cyprideis</taxon>
    </lineage>
</organism>
<dbReference type="OrthoDB" id="354304at2759"/>
<feature type="active site" description="Tele-phosphohistidine intermediate" evidence="2">
    <location>
        <position position="12"/>
    </location>
</feature>
<gene>
    <name evidence="5" type="ORF">CTOB1V02_LOCUS4078</name>
</gene>
<dbReference type="SMART" id="SM00855">
    <property type="entry name" value="PGAM"/>
    <property type="match status" value="1"/>
</dbReference>
<evidence type="ECO:0000256" key="1">
    <source>
        <dbReference type="ARBA" id="ARBA00022801"/>
    </source>
</evidence>
<dbReference type="GO" id="GO:0043456">
    <property type="term" value="P:regulation of pentose-phosphate shunt"/>
    <property type="evidence" value="ECO:0007669"/>
    <property type="project" value="TreeGrafter"/>
</dbReference>
<dbReference type="SUPFAM" id="SSF53254">
    <property type="entry name" value="Phosphoglycerate mutase-like"/>
    <property type="match status" value="1"/>
</dbReference>
<dbReference type="GO" id="GO:0004331">
    <property type="term" value="F:fructose-2,6-bisphosphate 2-phosphatase activity"/>
    <property type="evidence" value="ECO:0007669"/>
    <property type="project" value="TreeGrafter"/>
</dbReference>
<dbReference type="PANTHER" id="PTHR46517">
    <property type="entry name" value="FRUCTOSE-2,6-BISPHOSPHATASE TIGAR"/>
    <property type="match status" value="1"/>
</dbReference>
<evidence type="ECO:0000256" key="2">
    <source>
        <dbReference type="PIRSR" id="PIRSR613078-1"/>
    </source>
</evidence>
<proteinExistence type="predicted"/>
<dbReference type="InterPro" id="IPR051695">
    <property type="entry name" value="Phosphoglycerate_Mutase"/>
</dbReference>
<feature type="compositionally biased region" description="Acidic residues" evidence="4">
    <location>
        <begin position="122"/>
        <end position="144"/>
    </location>
</feature>
<dbReference type="PANTHER" id="PTHR46517:SF1">
    <property type="entry name" value="FRUCTOSE-2,6-BISPHOSPHATASE TIGAR"/>
    <property type="match status" value="1"/>
</dbReference>
<dbReference type="InterPro" id="IPR029033">
    <property type="entry name" value="His_PPase_superfam"/>
</dbReference>
<evidence type="ECO:0000256" key="3">
    <source>
        <dbReference type="PIRSR" id="PIRSR613078-2"/>
    </source>
</evidence>